<dbReference type="Proteomes" id="UP001229421">
    <property type="component" value="Unassembled WGS sequence"/>
</dbReference>
<dbReference type="AlphaFoldDB" id="A0AAD8KF54"/>
<reference evidence="1" key="1">
    <citation type="journal article" date="2023" name="bioRxiv">
        <title>Improved chromosome-level genome assembly for marigold (Tagetes erecta).</title>
        <authorList>
            <person name="Jiang F."/>
            <person name="Yuan L."/>
            <person name="Wang S."/>
            <person name="Wang H."/>
            <person name="Xu D."/>
            <person name="Wang A."/>
            <person name="Fan W."/>
        </authorList>
    </citation>
    <scope>NUCLEOTIDE SEQUENCE</scope>
    <source>
        <strain evidence="1">WSJ</strain>
        <tissue evidence="1">Leaf</tissue>
    </source>
</reference>
<comment type="caution">
    <text evidence="1">The sequence shown here is derived from an EMBL/GenBank/DDBJ whole genome shotgun (WGS) entry which is preliminary data.</text>
</comment>
<dbReference type="Pfam" id="PF14223">
    <property type="entry name" value="Retrotran_gag_2"/>
    <property type="match status" value="1"/>
</dbReference>
<evidence type="ECO:0000313" key="1">
    <source>
        <dbReference type="EMBL" id="KAK1421790.1"/>
    </source>
</evidence>
<accession>A0AAD8KF54</accession>
<protein>
    <submittedName>
        <fullName evidence="1">Uncharacterized protein</fullName>
    </submittedName>
</protein>
<keyword evidence="2" id="KW-1185">Reference proteome</keyword>
<organism evidence="1 2">
    <name type="scientific">Tagetes erecta</name>
    <name type="common">African marigold</name>
    <dbReference type="NCBI Taxonomy" id="13708"/>
    <lineage>
        <taxon>Eukaryota</taxon>
        <taxon>Viridiplantae</taxon>
        <taxon>Streptophyta</taxon>
        <taxon>Embryophyta</taxon>
        <taxon>Tracheophyta</taxon>
        <taxon>Spermatophyta</taxon>
        <taxon>Magnoliopsida</taxon>
        <taxon>eudicotyledons</taxon>
        <taxon>Gunneridae</taxon>
        <taxon>Pentapetalae</taxon>
        <taxon>asterids</taxon>
        <taxon>campanulids</taxon>
        <taxon>Asterales</taxon>
        <taxon>Asteraceae</taxon>
        <taxon>Asteroideae</taxon>
        <taxon>Heliantheae alliance</taxon>
        <taxon>Tageteae</taxon>
        <taxon>Tagetes</taxon>
    </lineage>
</organism>
<proteinExistence type="predicted"/>
<evidence type="ECO:0000313" key="2">
    <source>
        <dbReference type="Proteomes" id="UP001229421"/>
    </source>
</evidence>
<sequence>MSTSLTPADLKNVATISPPKLTDDDNFDDWKVRLKDFYLTTDHTQWDSIVLGQHTPIRVIGDATIRNTDPSSYTDRDKRLIERDNRAFDVLKLCLTRDSRSKFAEHKNAKSLYDALCRFHDERKKRETNKRVLVEKDFIAFVSHKREKLSDLINRFLNVTKNLKKYHPYLTNYYQIHRLVDSLPTEWSNYVKVLKKERFFSDYKLMDIVDKLKNYDIEMKRKEFFQEVLPQQTNTLNVDLISSVTGILNYKTKLNEKLKVIASDSETIVGTSDNIQENCGNSLIDFDKGFDCEI</sequence>
<name>A0AAD8KF54_TARER</name>
<dbReference type="EMBL" id="JAUHHV010000006">
    <property type="protein sequence ID" value="KAK1421790.1"/>
    <property type="molecule type" value="Genomic_DNA"/>
</dbReference>
<gene>
    <name evidence="1" type="ORF">QVD17_24422</name>
</gene>